<dbReference type="Gene3D" id="2.60.120.380">
    <property type="match status" value="7"/>
</dbReference>
<evidence type="ECO:0000259" key="2">
    <source>
        <dbReference type="Pfam" id="PF04151"/>
    </source>
</evidence>
<sequence>MADDYSSDIKTTGRLSVGDSSTGSIDINYDSDWFKISLKAGVTYLFSVTGAPTGDGSLASLANVSLGVADGTGYGAPGAPYGTYATSDGAALQFTAQRSGDFFVSVNGGYSNLGSYTLKASLPVADDYSANRNTTGQLENGVATAATFERADDVDWFKFHAEVGQIINFSSTGAAELPSTTNRQVMDADGFTQAYVTQSPFIASKTGDYYLAVSASSRIGAYTQTMQVVTDDYSSDNSSAGQLTPGSQAYGTVDYYGDSDRFQISLEAGQTYTLTLRSQSGALSNYTTSLQVSDARGSNVYAGSNVAADGSITLRYLAESSGVYSVNVSASVTGRPAYILTASYGEGDDFGGTRATAGALQLDTPVTGVVQTARDVDMFKIDLKAGVTYRFDTSGDSTSLNFALLDDSRTVATPSSSKQYLTYTPDKDGTYYVSESSYSVNSSGINYTLTASLAADDYGASAGTAGRLMVGAFAKGELNDGGGDRDWFAVSLNAGDYYWFSLDGAKEGGGTLGNGYSNTQFRLLDGKGNVAATAPYSYDGTAGVIAFKAAAAGTYFVEVGSAGATGTYTVRAQLGKVDDYGNDRAHAATIPTSVPVTGQIELKNDIDVFKFTAVAGMTYAVELTVDKAPSYFGSYADVGISDGTSSYYPVRTIQEGKKTIQLFEASKAGDYYVSVASTVYNGFTGGYTLAANAVGIDDFSASTSTTGRISHGMPLQGVIGVRDDRDWIKVHLDAGRTYVFDLQGAQSGGGTLDIRQAGLSLLDERGGTIAYGRIPGGATGSDPRVQYVASSTGDYYLEVRGSGAADNIGSYTVQEVQTNLDTTGPQLLSSNIAAGSTGASVASIIKLSFDETVMTGKGLTLTDSNGVVVAGNSGAAQVSVVGHTLTFDPHAYLTPGMTYTLNLPQGSVLDLAGNQAAAQTISFTVTQPVGTGTAGDDFLLGSGGGRTLDGGAGTDTVFYEKTLYNYYIARNTDGTLSVRDYAAFGSNGDTLLNVERLLFKDSAYALDIDGVAGQVYRLYQGAFNRTPDSAGLGHWIALMDKGTSLHDVASQFIGSQEFITTYGAAPSDADFVKLLYRNVLHRDPEPAGNTHWLNVLHDGTSRTDVLIAFSESAENHTNLAQIIGNGFSYTPYT</sequence>
<dbReference type="Pfam" id="PF13946">
    <property type="entry name" value="DUF4214"/>
    <property type="match status" value="1"/>
</dbReference>
<keyword evidence="6" id="KW-1185">Reference proteome</keyword>
<evidence type="ECO:0000259" key="3">
    <source>
        <dbReference type="Pfam" id="PF13205"/>
    </source>
</evidence>
<dbReference type="RefSeq" id="WP_072783553.1">
    <property type="nucleotide sequence ID" value="NZ_FRCX01000003.1"/>
</dbReference>
<proteinExistence type="predicted"/>
<dbReference type="Pfam" id="PF04151">
    <property type="entry name" value="PPC"/>
    <property type="match status" value="1"/>
</dbReference>
<dbReference type="SUPFAM" id="SSF89260">
    <property type="entry name" value="Collagen-binding domain"/>
    <property type="match status" value="1"/>
</dbReference>
<dbReference type="EMBL" id="FRCX01000003">
    <property type="protein sequence ID" value="SHM98252.1"/>
    <property type="molecule type" value="Genomic_DNA"/>
</dbReference>
<dbReference type="InterPro" id="IPR007280">
    <property type="entry name" value="Peptidase_C_arc/bac"/>
</dbReference>
<dbReference type="InterPro" id="IPR038255">
    <property type="entry name" value="PBS_linker_sf"/>
</dbReference>
<evidence type="ECO:0000313" key="6">
    <source>
        <dbReference type="Proteomes" id="UP000184339"/>
    </source>
</evidence>
<dbReference type="Gene3D" id="2.60.40.1220">
    <property type="match status" value="1"/>
</dbReference>
<evidence type="ECO:0000256" key="1">
    <source>
        <dbReference type="ARBA" id="ARBA00022729"/>
    </source>
</evidence>
<dbReference type="STRING" id="551987.SAMN05192549_103462"/>
<dbReference type="Gene3D" id="1.10.3130.20">
    <property type="entry name" value="Phycobilisome linker domain"/>
    <property type="match status" value="1"/>
</dbReference>
<evidence type="ECO:0000313" key="5">
    <source>
        <dbReference type="EMBL" id="SHM98252.1"/>
    </source>
</evidence>
<dbReference type="OrthoDB" id="480426at2"/>
<reference evidence="6" key="1">
    <citation type="submission" date="2016-11" db="EMBL/GenBank/DDBJ databases">
        <authorList>
            <person name="Varghese N."/>
            <person name="Submissions S."/>
        </authorList>
    </citation>
    <scope>NUCLEOTIDE SEQUENCE [LARGE SCALE GENOMIC DNA]</scope>
    <source>
        <strain evidence="6">Sac-22</strain>
    </source>
</reference>
<name>A0A1M7N3T9_9BURK</name>
<dbReference type="InterPro" id="IPR025282">
    <property type="entry name" value="DUF4214"/>
</dbReference>
<protein>
    <submittedName>
        <fullName evidence="5">Pre-peptidase C-terminal domain-containing protein</fullName>
    </submittedName>
</protein>
<evidence type="ECO:0000259" key="4">
    <source>
        <dbReference type="Pfam" id="PF13946"/>
    </source>
</evidence>
<dbReference type="InterPro" id="IPR014755">
    <property type="entry name" value="Cu-Rt/internalin_Ig-like"/>
</dbReference>
<dbReference type="AlphaFoldDB" id="A0A1M7N3T9"/>
<accession>A0A1M7N3T9</accession>
<gene>
    <name evidence="5" type="ORF">SAMN05192549_103462</name>
</gene>
<dbReference type="InterPro" id="IPR032812">
    <property type="entry name" value="SbsA_Ig"/>
</dbReference>
<keyword evidence="1" id="KW-0732">Signal</keyword>
<dbReference type="Pfam" id="PF13205">
    <property type="entry name" value="Big_5"/>
    <property type="match status" value="1"/>
</dbReference>
<feature type="domain" description="SbsA Ig-like" evidence="3">
    <location>
        <begin position="821"/>
        <end position="924"/>
    </location>
</feature>
<feature type="domain" description="Peptidase C-terminal archaeal/bacterial" evidence="2">
    <location>
        <begin position="484"/>
        <end position="560"/>
    </location>
</feature>
<feature type="domain" description="DUF4214" evidence="4">
    <location>
        <begin position="1049"/>
        <end position="1117"/>
    </location>
</feature>
<dbReference type="Proteomes" id="UP000184339">
    <property type="component" value="Unassembled WGS sequence"/>
</dbReference>
<organism evidence="5 6">
    <name type="scientific">Duganella sacchari</name>
    <dbReference type="NCBI Taxonomy" id="551987"/>
    <lineage>
        <taxon>Bacteria</taxon>
        <taxon>Pseudomonadati</taxon>
        <taxon>Pseudomonadota</taxon>
        <taxon>Betaproteobacteria</taxon>
        <taxon>Burkholderiales</taxon>
        <taxon>Oxalobacteraceae</taxon>
        <taxon>Telluria group</taxon>
        <taxon>Duganella</taxon>
    </lineage>
</organism>